<reference evidence="1 2" key="1">
    <citation type="submission" date="2019-05" db="EMBL/GenBank/DDBJ databases">
        <title>Another draft genome of Portunus trituberculatus and its Hox gene families provides insights of decapod evolution.</title>
        <authorList>
            <person name="Jeong J.-H."/>
            <person name="Song I."/>
            <person name="Kim S."/>
            <person name="Choi T."/>
            <person name="Kim D."/>
            <person name="Ryu S."/>
            <person name="Kim W."/>
        </authorList>
    </citation>
    <scope>NUCLEOTIDE SEQUENCE [LARGE SCALE GENOMIC DNA]</scope>
    <source>
        <tissue evidence="1">Muscle</tissue>
    </source>
</reference>
<dbReference type="EMBL" id="VSRR010003204">
    <property type="protein sequence ID" value="MPC35119.1"/>
    <property type="molecule type" value="Genomic_DNA"/>
</dbReference>
<protein>
    <submittedName>
        <fullName evidence="1">Uncharacterized protein</fullName>
    </submittedName>
</protein>
<organism evidence="1 2">
    <name type="scientific">Portunus trituberculatus</name>
    <name type="common">Swimming crab</name>
    <name type="synonym">Neptunus trituberculatus</name>
    <dbReference type="NCBI Taxonomy" id="210409"/>
    <lineage>
        <taxon>Eukaryota</taxon>
        <taxon>Metazoa</taxon>
        <taxon>Ecdysozoa</taxon>
        <taxon>Arthropoda</taxon>
        <taxon>Crustacea</taxon>
        <taxon>Multicrustacea</taxon>
        <taxon>Malacostraca</taxon>
        <taxon>Eumalacostraca</taxon>
        <taxon>Eucarida</taxon>
        <taxon>Decapoda</taxon>
        <taxon>Pleocyemata</taxon>
        <taxon>Brachyura</taxon>
        <taxon>Eubrachyura</taxon>
        <taxon>Portunoidea</taxon>
        <taxon>Portunidae</taxon>
        <taxon>Portuninae</taxon>
        <taxon>Portunus</taxon>
    </lineage>
</organism>
<accession>A0A5B7EPQ0</accession>
<evidence type="ECO:0000313" key="1">
    <source>
        <dbReference type="EMBL" id="MPC35119.1"/>
    </source>
</evidence>
<sequence length="69" mass="7918">MAQPPHMTRVTVQSQALCIESFRKRIKCFILFGLNTFETKDVQYEEATLMRVLTRASLQVTPAMPALME</sequence>
<name>A0A5B7EPQ0_PORTR</name>
<proteinExistence type="predicted"/>
<dbReference type="Proteomes" id="UP000324222">
    <property type="component" value="Unassembled WGS sequence"/>
</dbReference>
<dbReference type="AlphaFoldDB" id="A0A5B7EPQ0"/>
<gene>
    <name evidence="1" type="ORF">E2C01_028533</name>
</gene>
<comment type="caution">
    <text evidence="1">The sequence shown here is derived from an EMBL/GenBank/DDBJ whole genome shotgun (WGS) entry which is preliminary data.</text>
</comment>
<evidence type="ECO:0000313" key="2">
    <source>
        <dbReference type="Proteomes" id="UP000324222"/>
    </source>
</evidence>
<keyword evidence="2" id="KW-1185">Reference proteome</keyword>